<evidence type="ECO:0000313" key="2">
    <source>
        <dbReference type="Proteomes" id="UP000199645"/>
    </source>
</evidence>
<dbReference type="RefSeq" id="WP_093612333.1">
    <property type="nucleotide sequence ID" value="NZ_BOMT01000001.1"/>
</dbReference>
<protein>
    <submittedName>
        <fullName evidence="1">Uncharacterized protein</fullName>
    </submittedName>
</protein>
<dbReference type="OrthoDB" id="3298290at2"/>
<accession>A0A1I2DH12</accession>
<dbReference type="AlphaFoldDB" id="A0A1I2DH12"/>
<keyword evidence="2" id="KW-1185">Reference proteome</keyword>
<dbReference type="EMBL" id="FONV01000003">
    <property type="protein sequence ID" value="SFE79912.1"/>
    <property type="molecule type" value="Genomic_DNA"/>
</dbReference>
<dbReference type="Proteomes" id="UP000199645">
    <property type="component" value="Unassembled WGS sequence"/>
</dbReference>
<reference evidence="1 2" key="1">
    <citation type="submission" date="2016-10" db="EMBL/GenBank/DDBJ databases">
        <authorList>
            <person name="de Groot N.N."/>
        </authorList>
    </citation>
    <scope>NUCLEOTIDE SEQUENCE [LARGE SCALE GENOMIC DNA]</scope>
    <source>
        <strain evidence="1 2">DSM 43019</strain>
    </source>
</reference>
<name>A0A1I2DH12_9ACTN</name>
<sequence>MTISIGSSQAPSAWETHAAWLRLREDCSRLATDVVAGADDGELHADRTAVLESRDAIARMTPPGLVDVLI</sequence>
<gene>
    <name evidence="1" type="ORF">SAMN05421541_103639</name>
</gene>
<proteinExistence type="predicted"/>
<evidence type="ECO:0000313" key="1">
    <source>
        <dbReference type="EMBL" id="SFE79912.1"/>
    </source>
</evidence>
<organism evidence="1 2">
    <name type="scientific">Actinoplanes philippinensis</name>
    <dbReference type="NCBI Taxonomy" id="35752"/>
    <lineage>
        <taxon>Bacteria</taxon>
        <taxon>Bacillati</taxon>
        <taxon>Actinomycetota</taxon>
        <taxon>Actinomycetes</taxon>
        <taxon>Micromonosporales</taxon>
        <taxon>Micromonosporaceae</taxon>
        <taxon>Actinoplanes</taxon>
    </lineage>
</organism>